<dbReference type="Proteomes" id="UP000062998">
    <property type="component" value="Unassembled WGS sequence"/>
</dbReference>
<dbReference type="PRINTS" id="PR00811">
    <property type="entry name" value="BCTERIALGSPD"/>
</dbReference>
<dbReference type="InterPro" id="IPR004846">
    <property type="entry name" value="T2SS/T3SS_dom"/>
</dbReference>
<dbReference type="InterPro" id="IPR038591">
    <property type="entry name" value="NolW-like_sf"/>
</dbReference>
<feature type="region of interest" description="Disordered" evidence="5">
    <location>
        <begin position="591"/>
        <end position="638"/>
    </location>
</feature>
<dbReference type="GO" id="GO:0015627">
    <property type="term" value="C:type II protein secretion system complex"/>
    <property type="evidence" value="ECO:0007669"/>
    <property type="project" value="TreeGrafter"/>
</dbReference>
<dbReference type="SUPFAM" id="SSF48452">
    <property type="entry name" value="TPR-like"/>
    <property type="match status" value="1"/>
</dbReference>
<dbReference type="OrthoDB" id="9775455at2"/>
<dbReference type="InterPro" id="IPR011990">
    <property type="entry name" value="TPR-like_helical_dom_sf"/>
</dbReference>
<dbReference type="PRINTS" id="PR01032">
    <property type="entry name" value="PHAGEIV"/>
</dbReference>
<evidence type="ECO:0000256" key="1">
    <source>
        <dbReference type="ARBA" id="ARBA00004370"/>
    </source>
</evidence>
<dbReference type="GO" id="GO:0009306">
    <property type="term" value="P:protein secretion"/>
    <property type="evidence" value="ECO:0007669"/>
    <property type="project" value="InterPro"/>
</dbReference>
<comment type="caution">
    <text evidence="7">The sequence shown here is derived from an EMBL/GenBank/DDBJ whole genome shotgun (WGS) entry which is preliminary data.</text>
</comment>
<proteinExistence type="inferred from homology"/>
<protein>
    <recommendedName>
        <fullName evidence="6">Type II/III secretion system secretin-like domain-containing protein</fullName>
    </recommendedName>
</protein>
<evidence type="ECO:0000313" key="8">
    <source>
        <dbReference type="Proteomes" id="UP000062998"/>
    </source>
</evidence>
<dbReference type="GO" id="GO:0016020">
    <property type="term" value="C:membrane"/>
    <property type="evidence" value="ECO:0007669"/>
    <property type="project" value="UniProtKB-SubCell"/>
</dbReference>
<dbReference type="InterPro" id="IPR050810">
    <property type="entry name" value="Bact_Secretion_Sys_Channel"/>
</dbReference>
<dbReference type="PROSITE" id="PS50005">
    <property type="entry name" value="TPR"/>
    <property type="match status" value="1"/>
</dbReference>
<dbReference type="RefSeq" id="WP_060323843.1">
    <property type="nucleotide sequence ID" value="NZ_LPIU01000092.1"/>
</dbReference>
<keyword evidence="2" id="KW-0472">Membrane</keyword>
<accession>A0A107G854</accession>
<evidence type="ECO:0000313" key="7">
    <source>
        <dbReference type="EMBL" id="KWE07074.1"/>
    </source>
</evidence>
<reference evidence="7 8" key="1">
    <citation type="submission" date="2015-11" db="EMBL/GenBank/DDBJ databases">
        <title>Expanding the genomic diversity of Burkholderia species for the development of highly accurate diagnostics.</title>
        <authorList>
            <person name="Sahl J."/>
            <person name="Keim P."/>
            <person name="Wagner D."/>
        </authorList>
    </citation>
    <scope>NUCLEOTIDE SEQUENCE [LARGE SCALE GENOMIC DNA]</scope>
    <source>
        <strain evidence="7 8">MSMB2167WGS</strain>
    </source>
</reference>
<dbReference type="SMART" id="SM00028">
    <property type="entry name" value="TPR"/>
    <property type="match status" value="1"/>
</dbReference>
<dbReference type="PANTHER" id="PTHR30332:SF17">
    <property type="entry name" value="TYPE IV PILIATION SYSTEM PROTEIN DR_0774-RELATED"/>
    <property type="match status" value="1"/>
</dbReference>
<name>A0A107G854_9BURK</name>
<gene>
    <name evidence="7" type="ORF">WL73_09830</name>
</gene>
<dbReference type="Pfam" id="PF13432">
    <property type="entry name" value="TPR_16"/>
    <property type="match status" value="1"/>
</dbReference>
<dbReference type="Gene3D" id="3.30.1370.120">
    <property type="match status" value="1"/>
</dbReference>
<sequence>MNPVHFAYRANFLADPIRHSLKIVSLAVLATGLYGCAGYTDWRQGNKLIEKGQISQGLEQLQRASKENPERYRMKFIAERDSQVQLLMQKAAAARANGQADEALAAYQQVLRYDPQHAEAMRGVSLIAREQRERTELDEARTTLAKGDTATARQLLNTVLSENPRHREANAMLQQIDAQSTRATMMLPALNQSLQKPVTLELKDVDIRSVLSILTQTSGIGFVLDKDVSPGLRTTIYARDTPVIDALNLILQTSQLDRKVLNDTTMLIYPSTEEKKKRYDDLVVRSYYLNSADPQKIQDMLRTIVAPKSMYVDARLKMLVVRETETVQETIARLLNLYDIANSEVILDVEVLEVNTNDLLKLGIQFPDTVSARIVGPTGVAGALTLGDLSHLNRNSFPLTFPDPLAVLNLRQTSSSTRTLANPRIRVINREKASVMIGDKVPVITSTVNQTSSAITESVNYLDVGLKLDVEPEVHVDNDVTIKVALEVSNIVKEVRSSATGLLAYQIGTRNANTVLRLHEGETQVLAGLIQNNTQESGTHIPGLGKIPLLGRLFSNTSDTSTRSEIVLLITPHIARSLAVPNAYAQTFASGTAEQVSNRPLRLPPAARYSDSDNLPPPGAGNSAASSTATPSASGAQAAIGSLSASSASGSPQSNSPETIRFDLAAPSRATPNTAFTVNLLANGPGFENAQLDLVLDQPGIQLLKVEPRDGIAFEARQDNNVIHITVGQAAANGSLGMLTLQAKQKSKFPVILSLQNTKVLHNDAQLSSTVALPKQLTVSD</sequence>
<feature type="repeat" description="TPR" evidence="3">
    <location>
        <begin position="84"/>
        <end position="117"/>
    </location>
</feature>
<dbReference type="InterPro" id="IPR019734">
    <property type="entry name" value="TPR_rpt"/>
</dbReference>
<dbReference type="Gene3D" id="1.25.40.10">
    <property type="entry name" value="Tetratricopeptide repeat domain"/>
    <property type="match status" value="1"/>
</dbReference>
<dbReference type="AlphaFoldDB" id="A0A107G854"/>
<dbReference type="PANTHER" id="PTHR30332">
    <property type="entry name" value="PROBABLE GENERAL SECRETION PATHWAY PROTEIN D"/>
    <property type="match status" value="1"/>
</dbReference>
<comment type="subcellular location">
    <subcellularLocation>
        <location evidence="1">Membrane</location>
    </subcellularLocation>
</comment>
<evidence type="ECO:0000256" key="5">
    <source>
        <dbReference type="SAM" id="MobiDB-lite"/>
    </source>
</evidence>
<feature type="domain" description="Type II/III secretion system secretin-like" evidence="6">
    <location>
        <begin position="412"/>
        <end position="575"/>
    </location>
</feature>
<comment type="similarity">
    <text evidence="4">Belongs to the bacterial secretin family.</text>
</comment>
<evidence type="ECO:0000256" key="4">
    <source>
        <dbReference type="RuleBase" id="RU004003"/>
    </source>
</evidence>
<feature type="compositionally biased region" description="Low complexity" evidence="5">
    <location>
        <begin position="620"/>
        <end position="638"/>
    </location>
</feature>
<keyword evidence="3" id="KW-0802">TPR repeat</keyword>
<evidence type="ECO:0000256" key="2">
    <source>
        <dbReference type="ARBA" id="ARBA00023136"/>
    </source>
</evidence>
<organism evidence="7 8">
    <name type="scientific">Burkholderia ubonensis</name>
    <dbReference type="NCBI Taxonomy" id="101571"/>
    <lineage>
        <taxon>Bacteria</taxon>
        <taxon>Pseudomonadati</taxon>
        <taxon>Pseudomonadota</taxon>
        <taxon>Betaproteobacteria</taxon>
        <taxon>Burkholderiales</taxon>
        <taxon>Burkholderiaceae</taxon>
        <taxon>Burkholderia</taxon>
        <taxon>Burkholderia cepacia complex</taxon>
    </lineage>
</organism>
<dbReference type="Pfam" id="PF00263">
    <property type="entry name" value="Secretin"/>
    <property type="match status" value="1"/>
</dbReference>
<evidence type="ECO:0000256" key="3">
    <source>
        <dbReference type="PROSITE-ProRule" id="PRU00339"/>
    </source>
</evidence>
<evidence type="ECO:0000259" key="6">
    <source>
        <dbReference type="Pfam" id="PF00263"/>
    </source>
</evidence>
<dbReference type="InterPro" id="IPR001775">
    <property type="entry name" value="GspD/PilQ"/>
</dbReference>
<dbReference type="EMBL" id="LPIX01000035">
    <property type="protein sequence ID" value="KWE07074.1"/>
    <property type="molecule type" value="Genomic_DNA"/>
</dbReference>